<dbReference type="Gene3D" id="3.40.50.10140">
    <property type="entry name" value="Toll/interleukin-1 receptor homology (TIR) domain"/>
    <property type="match status" value="1"/>
</dbReference>
<dbReference type="AlphaFoldDB" id="A0A2N9FIP3"/>
<keyword evidence="4" id="KW-0378">Hydrolase</keyword>
<dbReference type="PANTHER" id="PTHR32009:SF39">
    <property type="entry name" value="TIR DOMAIN-CONTAINING PROTEIN"/>
    <property type="match status" value="1"/>
</dbReference>
<dbReference type="InterPro" id="IPR035897">
    <property type="entry name" value="Toll_tir_struct_dom_sf"/>
</dbReference>
<dbReference type="PROSITE" id="PS50104">
    <property type="entry name" value="TIR"/>
    <property type="match status" value="1"/>
</dbReference>
<evidence type="ECO:0000313" key="9">
    <source>
        <dbReference type="EMBL" id="SPC87053.1"/>
    </source>
</evidence>
<dbReference type="Pfam" id="PF01582">
    <property type="entry name" value="TIR"/>
    <property type="match status" value="1"/>
</dbReference>
<organism evidence="9">
    <name type="scientific">Fagus sylvatica</name>
    <name type="common">Beechnut</name>
    <dbReference type="NCBI Taxonomy" id="28930"/>
    <lineage>
        <taxon>Eukaryota</taxon>
        <taxon>Viridiplantae</taxon>
        <taxon>Streptophyta</taxon>
        <taxon>Embryophyta</taxon>
        <taxon>Tracheophyta</taxon>
        <taxon>Spermatophyta</taxon>
        <taxon>Magnoliopsida</taxon>
        <taxon>eudicotyledons</taxon>
        <taxon>Gunneridae</taxon>
        <taxon>Pentapetalae</taxon>
        <taxon>rosids</taxon>
        <taxon>fabids</taxon>
        <taxon>Fagales</taxon>
        <taxon>Fagaceae</taxon>
        <taxon>Fagus</taxon>
    </lineage>
</organism>
<accession>A0A2N9FIP3</accession>
<dbReference type="EC" id="3.2.2.6" evidence="1"/>
<dbReference type="InterPro" id="IPR000157">
    <property type="entry name" value="TIR_dom"/>
</dbReference>
<dbReference type="Pfam" id="PF18052">
    <property type="entry name" value="Rx_N"/>
    <property type="match status" value="1"/>
</dbReference>
<dbReference type="GO" id="GO:0000166">
    <property type="term" value="F:nucleotide binding"/>
    <property type="evidence" value="ECO:0007669"/>
    <property type="project" value="UniProtKB-KW"/>
</dbReference>
<dbReference type="GO" id="GO:0061809">
    <property type="term" value="F:NAD+ nucleosidase activity, cyclic ADP-ribose generating"/>
    <property type="evidence" value="ECO:0007669"/>
    <property type="project" value="UniProtKB-EC"/>
</dbReference>
<name>A0A2N9FIP3_FAGSY</name>
<feature type="domain" description="TIR" evidence="8">
    <location>
        <begin position="23"/>
        <end position="186"/>
    </location>
</feature>
<dbReference type="InterPro" id="IPR041118">
    <property type="entry name" value="Rx_N"/>
</dbReference>
<protein>
    <recommendedName>
        <fullName evidence="1">ADP-ribosyl cyclase/cyclic ADP-ribose hydrolase</fullName>
        <ecNumber evidence="1">3.2.2.6</ecNumber>
    </recommendedName>
</protein>
<evidence type="ECO:0000256" key="2">
    <source>
        <dbReference type="ARBA" id="ARBA00022737"/>
    </source>
</evidence>
<dbReference type="EMBL" id="OIVN01000891">
    <property type="protein sequence ID" value="SPC87053.1"/>
    <property type="molecule type" value="Genomic_DNA"/>
</dbReference>
<dbReference type="FunFam" id="3.40.50.10140:FF:000007">
    <property type="entry name" value="Disease resistance protein (TIR-NBS-LRR class)"/>
    <property type="match status" value="1"/>
</dbReference>
<evidence type="ECO:0000256" key="1">
    <source>
        <dbReference type="ARBA" id="ARBA00011982"/>
    </source>
</evidence>
<keyword evidence="2" id="KW-0677">Repeat</keyword>
<gene>
    <name evidence="9" type="ORF">FSB_LOCUS14935</name>
</gene>
<sequence length="470" mass="53251">MDVTASSSSPTSSSSTSSSTARWKYDVFLSFRGEDTRYSFTDLIYAALIKEDINTFKDDENLEKGKRISELFKEIEQSRFAIVIFSKDYASSTWCLDELAKIVQCEKEKGMTVLPVFYDVQPSDVRSENGTFAHALIEHEKKNTEKVQQWRDALTHVSYISGWTVMNRPQSQVIQSIVEKMISGNLSYTVSKDTEGLVEKAIEKQWSLTYKEISSDLNKLKPHMSAIQALLQDAEKKQVKNEGLIDWLGQVKDVFYDAEDVRDEFECEALRRQVLEAHGSIDSTSYSFDLHDFKGMTHSFVHDSYVIGRDEDKEKTQAEIHFGLLLVYCLNFFYDAQFSSLLVADIPATSVRDFLLPAIQNLLKDSDALDPAHKEALEIIMKERSGGTFETISKVMGAHLGLASSVSSFFGEGGLLGKKKMQSHHKAVESPKPCHPAEETRFKRIMRGNFTDMLRGKAKSQSRKLRTNEV</sequence>
<dbReference type="Gene3D" id="1.20.5.4130">
    <property type="match status" value="1"/>
</dbReference>
<reference evidence="9" key="1">
    <citation type="submission" date="2018-02" db="EMBL/GenBank/DDBJ databases">
        <authorList>
            <person name="Cohen D.B."/>
            <person name="Kent A.D."/>
        </authorList>
    </citation>
    <scope>NUCLEOTIDE SEQUENCE</scope>
</reference>
<keyword evidence="6" id="KW-0520">NAD</keyword>
<dbReference type="PANTHER" id="PTHR32009">
    <property type="entry name" value="TMV RESISTANCE PROTEIN N-LIKE"/>
    <property type="match status" value="1"/>
</dbReference>
<evidence type="ECO:0000259" key="8">
    <source>
        <dbReference type="PROSITE" id="PS50104"/>
    </source>
</evidence>
<evidence type="ECO:0000256" key="4">
    <source>
        <dbReference type="ARBA" id="ARBA00022801"/>
    </source>
</evidence>
<evidence type="ECO:0000256" key="5">
    <source>
        <dbReference type="ARBA" id="ARBA00022821"/>
    </source>
</evidence>
<keyword evidence="3" id="KW-0547">Nucleotide-binding</keyword>
<dbReference type="GO" id="GO:0006952">
    <property type="term" value="P:defense response"/>
    <property type="evidence" value="ECO:0007669"/>
    <property type="project" value="UniProtKB-KW"/>
</dbReference>
<dbReference type="SUPFAM" id="SSF52200">
    <property type="entry name" value="Toll/Interleukin receptor TIR domain"/>
    <property type="match status" value="1"/>
</dbReference>
<proteinExistence type="predicted"/>
<dbReference type="SMART" id="SM00255">
    <property type="entry name" value="TIR"/>
    <property type="match status" value="1"/>
</dbReference>
<keyword evidence="5" id="KW-0611">Plant defense</keyword>
<comment type="catalytic activity">
    <reaction evidence="7">
        <text>NAD(+) + H2O = ADP-D-ribose + nicotinamide + H(+)</text>
        <dbReference type="Rhea" id="RHEA:16301"/>
        <dbReference type="ChEBI" id="CHEBI:15377"/>
        <dbReference type="ChEBI" id="CHEBI:15378"/>
        <dbReference type="ChEBI" id="CHEBI:17154"/>
        <dbReference type="ChEBI" id="CHEBI:57540"/>
        <dbReference type="ChEBI" id="CHEBI:57967"/>
        <dbReference type="EC" id="3.2.2.6"/>
    </reaction>
    <physiologicalReaction direction="left-to-right" evidence="7">
        <dbReference type="Rhea" id="RHEA:16302"/>
    </physiologicalReaction>
</comment>
<evidence type="ECO:0000256" key="6">
    <source>
        <dbReference type="ARBA" id="ARBA00023027"/>
    </source>
</evidence>
<evidence type="ECO:0000256" key="7">
    <source>
        <dbReference type="ARBA" id="ARBA00047304"/>
    </source>
</evidence>
<evidence type="ECO:0000256" key="3">
    <source>
        <dbReference type="ARBA" id="ARBA00022741"/>
    </source>
</evidence>
<dbReference type="GO" id="GO:0007165">
    <property type="term" value="P:signal transduction"/>
    <property type="evidence" value="ECO:0007669"/>
    <property type="project" value="InterPro"/>
</dbReference>